<evidence type="ECO:0000256" key="3">
    <source>
        <dbReference type="ARBA" id="ARBA00022723"/>
    </source>
</evidence>
<dbReference type="CDD" id="cd03028">
    <property type="entry name" value="GRX_PICOT_like"/>
    <property type="match status" value="1"/>
</dbReference>
<dbReference type="NCBIfam" id="TIGR00365">
    <property type="entry name" value="Grx4 family monothiol glutaredoxin"/>
    <property type="match status" value="1"/>
</dbReference>
<sequence>MASLNMLGSFVHAEMSNGSTVNIEYGQRDFGEASGCVAFYCGVKVLVFCGGFLTSKMPKVRRDSSLSLDRSRASPYPCTSDDSDAYNLKNPLESKDNAKEWEEARCPICMEHAHNAVLLKCSSHEKGCRPFMCNTSYRHSNCFDQFCKSSSPCCSTVMLQELPLTHTSHIASEEQSSPGQSSPCGSQLDLKPVCPLCRGEIYGYVVVEAARHFMNAKVRNCSSETCDFSGTYSELRKHARSEHPAVRPSEVDPNRHSDWVRLERERDLEDVLSLVQQGPGDELLDDSSGDLNSWMSTVFAAMFRSLEVMLVTRLMDSSSGSSSGREQQTHNRRSGRTSRVHYDNDTIPSTRRSNNVSDSTSRPRRLRWRALNDDVGTSRSRWGRNSMSGEAGGHAPRWGNSLLSEQNSRTPRWGNNSLSEEANHAPRWGNNPLSEETSRASRMGNNSLTEETSRWPRWGNNTLPEESSRASIWGNNSLREETNRAPRRGNNSLTEETSRAPRWGNASAPENTPRTGRLRWRNQRWPTNNRRKLDSNRPTHVAETFNTLEKNAPFHQVPSSFSAQSLSLLPRRFHLSPPLLPGKSIKFPTFLRFPTNQTGFSHRVRSMARSLSNLLFKGLSFSGTAARPATIAPASFYLSGLRYNTSVPNEPDTHDDFKPTNKLESSDLSLKDLVEKDVKDNPVMLYMKGGPELPQCGFSSLAVRVLKLYEVPLASRNILEDPELKSAVKAFSHWPTFPQIFIKGEFVGGSDIILNMHQSGELKEKLKDISGGQEKKSE</sequence>
<feature type="domain" description="Glutaredoxin" evidence="8">
    <location>
        <begin position="683"/>
        <end position="747"/>
    </location>
</feature>
<proteinExistence type="inferred from homology"/>
<feature type="compositionally biased region" description="Polar residues" evidence="7">
    <location>
        <begin position="401"/>
        <end position="420"/>
    </location>
</feature>
<name>A0A498HJ80_MALDO</name>
<dbReference type="InterPro" id="IPR036249">
    <property type="entry name" value="Thioredoxin-like_sf"/>
</dbReference>
<keyword evidence="3" id="KW-0479">Metal-binding</keyword>
<feature type="compositionally biased region" description="Polar residues" evidence="7">
    <location>
        <begin position="346"/>
        <end position="360"/>
    </location>
</feature>
<dbReference type="GO" id="GO:0051537">
    <property type="term" value="F:2 iron, 2 sulfur cluster binding"/>
    <property type="evidence" value="ECO:0007669"/>
    <property type="project" value="UniProtKB-KW"/>
</dbReference>
<evidence type="ECO:0000313" key="10">
    <source>
        <dbReference type="Proteomes" id="UP000290289"/>
    </source>
</evidence>
<dbReference type="InterPro" id="IPR004480">
    <property type="entry name" value="Monothiol_GRX-rel"/>
</dbReference>
<reference evidence="9 10" key="1">
    <citation type="submission" date="2018-10" db="EMBL/GenBank/DDBJ databases">
        <title>A high-quality apple genome assembly.</title>
        <authorList>
            <person name="Hu J."/>
        </authorList>
    </citation>
    <scope>NUCLEOTIDE SEQUENCE [LARGE SCALE GENOMIC DNA]</scope>
    <source>
        <strain evidence="10">cv. HFTH1</strain>
        <tissue evidence="9">Young leaf</tissue>
    </source>
</reference>
<dbReference type="InterPro" id="IPR033658">
    <property type="entry name" value="GRX_PICOT-like"/>
</dbReference>
<evidence type="ECO:0000256" key="1">
    <source>
        <dbReference type="ARBA" id="ARBA00008983"/>
    </source>
</evidence>
<accession>A0A498HJ80</accession>
<organism evidence="9 10">
    <name type="scientific">Malus domestica</name>
    <name type="common">Apple</name>
    <name type="synonym">Pyrus malus</name>
    <dbReference type="NCBI Taxonomy" id="3750"/>
    <lineage>
        <taxon>Eukaryota</taxon>
        <taxon>Viridiplantae</taxon>
        <taxon>Streptophyta</taxon>
        <taxon>Embryophyta</taxon>
        <taxon>Tracheophyta</taxon>
        <taxon>Spermatophyta</taxon>
        <taxon>Magnoliopsida</taxon>
        <taxon>eudicotyledons</taxon>
        <taxon>Gunneridae</taxon>
        <taxon>Pentapetalae</taxon>
        <taxon>rosids</taxon>
        <taxon>fabids</taxon>
        <taxon>Rosales</taxon>
        <taxon>Rosaceae</taxon>
        <taxon>Amygdaloideae</taxon>
        <taxon>Maleae</taxon>
        <taxon>Malus</taxon>
    </lineage>
</organism>
<dbReference type="FunFam" id="3.40.30.10:FF:000005">
    <property type="entry name" value="Glutaredoxin 5"/>
    <property type="match status" value="1"/>
</dbReference>
<dbReference type="STRING" id="3750.A0A498HJ80"/>
<gene>
    <name evidence="9" type="ORF">DVH24_031346</name>
</gene>
<feature type="compositionally biased region" description="Polar residues" evidence="7">
    <location>
        <begin position="459"/>
        <end position="477"/>
    </location>
</feature>
<dbReference type="GO" id="GO:0046872">
    <property type="term" value="F:metal ion binding"/>
    <property type="evidence" value="ECO:0007669"/>
    <property type="project" value="UniProtKB-KW"/>
</dbReference>
<feature type="compositionally biased region" description="Basic residues" evidence="7">
    <location>
        <begin position="330"/>
        <end position="339"/>
    </location>
</feature>
<evidence type="ECO:0000256" key="5">
    <source>
        <dbReference type="ARBA" id="ARBA00023014"/>
    </source>
</evidence>
<keyword evidence="5" id="KW-0411">Iron-sulfur</keyword>
<keyword evidence="10" id="KW-1185">Reference proteome</keyword>
<dbReference type="InterPro" id="IPR002109">
    <property type="entry name" value="Glutaredoxin"/>
</dbReference>
<keyword evidence="6" id="KW-0676">Redox-active center</keyword>
<dbReference type="Pfam" id="PF07800">
    <property type="entry name" value="DUF1644"/>
    <property type="match status" value="1"/>
</dbReference>
<dbReference type="AlphaFoldDB" id="A0A498HJ80"/>
<evidence type="ECO:0000256" key="7">
    <source>
        <dbReference type="SAM" id="MobiDB-lite"/>
    </source>
</evidence>
<dbReference type="PANTHER" id="PTHR31197">
    <property type="entry name" value="OS01G0612600 PROTEIN"/>
    <property type="match status" value="1"/>
</dbReference>
<dbReference type="Proteomes" id="UP000290289">
    <property type="component" value="Chromosome 17"/>
</dbReference>
<dbReference type="Pfam" id="PF00462">
    <property type="entry name" value="Glutaredoxin"/>
    <property type="match status" value="1"/>
</dbReference>
<evidence type="ECO:0000256" key="4">
    <source>
        <dbReference type="ARBA" id="ARBA00023004"/>
    </source>
</evidence>
<dbReference type="PANTHER" id="PTHR31197:SF29">
    <property type="entry name" value="C2H2-TYPE DOMAIN-CONTAINING PROTEIN"/>
    <property type="match status" value="1"/>
</dbReference>
<evidence type="ECO:0000259" key="8">
    <source>
        <dbReference type="Pfam" id="PF00462"/>
    </source>
</evidence>
<protein>
    <recommendedName>
        <fullName evidence="8">Glutaredoxin domain-containing protein</fullName>
    </recommendedName>
</protein>
<keyword evidence="4" id="KW-0408">Iron</keyword>
<comment type="caution">
    <text evidence="9">The sequence shown here is derived from an EMBL/GenBank/DDBJ whole genome shotgun (WGS) entry which is preliminary data.</text>
</comment>
<feature type="region of interest" description="Disordered" evidence="7">
    <location>
        <begin position="317"/>
        <end position="535"/>
    </location>
</feature>
<dbReference type="EMBL" id="RDQH01000343">
    <property type="protein sequence ID" value="RXH69013.1"/>
    <property type="molecule type" value="Genomic_DNA"/>
</dbReference>
<keyword evidence="2" id="KW-0001">2Fe-2S</keyword>
<dbReference type="PROSITE" id="PS51354">
    <property type="entry name" value="GLUTAREDOXIN_2"/>
    <property type="match status" value="1"/>
</dbReference>
<evidence type="ECO:0000313" key="9">
    <source>
        <dbReference type="EMBL" id="RXH69013.1"/>
    </source>
</evidence>
<feature type="compositionally biased region" description="Polar residues" evidence="7">
    <location>
        <begin position="375"/>
        <end position="388"/>
    </location>
</feature>
<dbReference type="Gene3D" id="3.40.30.10">
    <property type="entry name" value="Glutaredoxin"/>
    <property type="match status" value="1"/>
</dbReference>
<evidence type="ECO:0000256" key="6">
    <source>
        <dbReference type="ARBA" id="ARBA00023284"/>
    </source>
</evidence>
<evidence type="ECO:0000256" key="2">
    <source>
        <dbReference type="ARBA" id="ARBA00022714"/>
    </source>
</evidence>
<comment type="similarity">
    <text evidence="1">Belongs to the glutaredoxin family. CGFS subfamily.</text>
</comment>
<dbReference type="InterPro" id="IPR012866">
    <property type="entry name" value="DUF1644"/>
</dbReference>
<dbReference type="SUPFAM" id="SSF52833">
    <property type="entry name" value="Thioredoxin-like"/>
    <property type="match status" value="1"/>
</dbReference>